<accession>A0A8T2Z440</accession>
<dbReference type="AlphaFoldDB" id="A0A8T2Z440"/>
<comment type="caution">
    <text evidence="1">The sequence shown here is derived from an EMBL/GenBank/DDBJ whole genome shotgun (WGS) entry which is preliminary data.</text>
</comment>
<evidence type="ECO:0000313" key="1">
    <source>
        <dbReference type="EMBL" id="KAH8512183.1"/>
    </source>
</evidence>
<reference evidence="1" key="1">
    <citation type="journal article" date="2021" name="J. Hered.">
        <title>Genome Assembly of Salicaceae Populus deltoides (Eastern Cottonwood) I-69 Based on Nanopore Sequencing and Hi-C Technologies.</title>
        <authorList>
            <person name="Bai S."/>
            <person name="Wu H."/>
            <person name="Zhang J."/>
            <person name="Pan Z."/>
            <person name="Zhao W."/>
            <person name="Li Z."/>
            <person name="Tong C."/>
        </authorList>
    </citation>
    <scope>NUCLEOTIDE SEQUENCE</scope>
    <source>
        <tissue evidence="1">Leaf</tissue>
    </source>
</reference>
<gene>
    <name evidence="1" type="ORF">H0E87_009407</name>
</gene>
<dbReference type="EMBL" id="JACEGQ020000004">
    <property type="protein sequence ID" value="KAH8512183.1"/>
    <property type="molecule type" value="Genomic_DNA"/>
</dbReference>
<proteinExistence type="predicted"/>
<sequence length="96" mass="10579">MVYKDDNFINFKALLTDIAQPVSSDDGFRISTSPSRELKAPNFPCRISCLKPNSRLTLDHRKCPEGGSGIRQTIFDVCESESLTYKHGGAMIGLNG</sequence>
<dbReference type="Proteomes" id="UP000807159">
    <property type="component" value="Chromosome 4"/>
</dbReference>
<name>A0A8T2Z440_POPDE</name>
<protein>
    <submittedName>
        <fullName evidence="1">Uncharacterized protein</fullName>
    </submittedName>
</protein>
<keyword evidence="2" id="KW-1185">Reference proteome</keyword>
<organism evidence="1 2">
    <name type="scientific">Populus deltoides</name>
    <name type="common">Eastern poplar</name>
    <name type="synonym">Eastern cottonwood</name>
    <dbReference type="NCBI Taxonomy" id="3696"/>
    <lineage>
        <taxon>Eukaryota</taxon>
        <taxon>Viridiplantae</taxon>
        <taxon>Streptophyta</taxon>
        <taxon>Embryophyta</taxon>
        <taxon>Tracheophyta</taxon>
        <taxon>Spermatophyta</taxon>
        <taxon>Magnoliopsida</taxon>
        <taxon>eudicotyledons</taxon>
        <taxon>Gunneridae</taxon>
        <taxon>Pentapetalae</taxon>
        <taxon>rosids</taxon>
        <taxon>fabids</taxon>
        <taxon>Malpighiales</taxon>
        <taxon>Salicaceae</taxon>
        <taxon>Saliceae</taxon>
        <taxon>Populus</taxon>
    </lineage>
</organism>
<evidence type="ECO:0000313" key="2">
    <source>
        <dbReference type="Proteomes" id="UP000807159"/>
    </source>
</evidence>